<dbReference type="OrthoDB" id="34150at2"/>
<dbReference type="PANTHER" id="PTHR43436:SF1">
    <property type="entry name" value="TRANSCRIPTIONAL REGULATORY PROTEIN"/>
    <property type="match status" value="1"/>
</dbReference>
<evidence type="ECO:0000256" key="1">
    <source>
        <dbReference type="ARBA" id="ARBA00023015"/>
    </source>
</evidence>
<dbReference type="InterPro" id="IPR018060">
    <property type="entry name" value="HTH_AraC"/>
</dbReference>
<keyword evidence="2" id="KW-0804">Transcription</keyword>
<dbReference type="PANTHER" id="PTHR43436">
    <property type="entry name" value="ARAC-FAMILY TRANSCRIPTIONAL REGULATOR"/>
    <property type="match status" value="1"/>
</dbReference>
<protein>
    <submittedName>
        <fullName evidence="5">AraC family transcriptional regulator</fullName>
    </submittedName>
</protein>
<dbReference type="SMART" id="SM00342">
    <property type="entry name" value="HTH_ARAC"/>
    <property type="match status" value="1"/>
</dbReference>
<dbReference type="Proteomes" id="UP000318405">
    <property type="component" value="Unassembled WGS sequence"/>
</dbReference>
<dbReference type="RefSeq" id="WP_143947086.1">
    <property type="nucleotide sequence ID" value="NZ_BAABMB010000004.1"/>
</dbReference>
<dbReference type="GO" id="GO:0043565">
    <property type="term" value="F:sequence-specific DNA binding"/>
    <property type="evidence" value="ECO:0007669"/>
    <property type="project" value="InterPro"/>
</dbReference>
<evidence type="ECO:0000256" key="3">
    <source>
        <dbReference type="SAM" id="MobiDB-lite"/>
    </source>
</evidence>
<feature type="region of interest" description="Disordered" evidence="3">
    <location>
        <begin position="286"/>
        <end position="305"/>
    </location>
</feature>
<reference evidence="5 6" key="1">
    <citation type="submission" date="2019-07" db="EMBL/GenBank/DDBJ databases">
        <title>Qingshengfaniella alkalisoli gen. nov., sp. nov., isolated from saline soil.</title>
        <authorList>
            <person name="Xu L."/>
            <person name="Huang X.-X."/>
            <person name="Sun J.-Q."/>
        </authorList>
    </citation>
    <scope>NUCLEOTIDE SEQUENCE [LARGE SCALE GENOMIC DNA]</scope>
    <source>
        <strain evidence="5 6">DSM 27279</strain>
    </source>
</reference>
<comment type="caution">
    <text evidence="5">The sequence shown here is derived from an EMBL/GenBank/DDBJ whole genome shotgun (WGS) entry which is preliminary data.</text>
</comment>
<sequence length="305" mass="33322">MNKLDTLVDLIGRHAPADGTHETPLPGVKLIRASSPTMPMPVIYAPTLCLVAQGTKQAALGTTAYRYDPAHYLVASVELPVMGSVIEASAARPYLCLQLDLDSAELSDLAIRYPAPAKDEPASPAGLTLNRTTPPLLDAAIRLVGLLDTPHDIDALAPLTIREILYRLLTGTGSGVIRRMAQADSRLNRIARAIVWIRAHFRGPCRIEDAADVAGMSRSTFHLHFKAVTSMSPIEFRTHLRMQEARRLLMSDAVDAASAGFQVGYESPSQFSRDYARIFGMPPARHASQTRRQITPSMPDIRRPV</sequence>
<organism evidence="5 6">
    <name type="scientific">Verticiella sediminum</name>
    <dbReference type="NCBI Taxonomy" id="1247510"/>
    <lineage>
        <taxon>Bacteria</taxon>
        <taxon>Pseudomonadati</taxon>
        <taxon>Pseudomonadota</taxon>
        <taxon>Betaproteobacteria</taxon>
        <taxon>Burkholderiales</taxon>
        <taxon>Alcaligenaceae</taxon>
        <taxon>Verticiella</taxon>
    </lineage>
</organism>
<evidence type="ECO:0000256" key="2">
    <source>
        <dbReference type="ARBA" id="ARBA00023163"/>
    </source>
</evidence>
<dbReference type="Gene3D" id="1.10.10.60">
    <property type="entry name" value="Homeodomain-like"/>
    <property type="match status" value="2"/>
</dbReference>
<dbReference type="Pfam" id="PF06719">
    <property type="entry name" value="AraC_N"/>
    <property type="match status" value="1"/>
</dbReference>
<name>A0A556AXA5_9BURK</name>
<dbReference type="InterPro" id="IPR009594">
    <property type="entry name" value="Tscrpt_reg_HTH_AraC_N"/>
</dbReference>
<evidence type="ECO:0000313" key="5">
    <source>
        <dbReference type="EMBL" id="TSH97561.1"/>
    </source>
</evidence>
<evidence type="ECO:0000313" key="6">
    <source>
        <dbReference type="Proteomes" id="UP000318405"/>
    </source>
</evidence>
<keyword evidence="1" id="KW-0805">Transcription regulation</keyword>
<feature type="domain" description="HTH araC/xylS-type" evidence="4">
    <location>
        <begin position="191"/>
        <end position="289"/>
    </location>
</feature>
<dbReference type="EMBL" id="VLTJ01000008">
    <property type="protein sequence ID" value="TSH97561.1"/>
    <property type="molecule type" value="Genomic_DNA"/>
</dbReference>
<dbReference type="Pfam" id="PF12833">
    <property type="entry name" value="HTH_18"/>
    <property type="match status" value="1"/>
</dbReference>
<dbReference type="InterPro" id="IPR009057">
    <property type="entry name" value="Homeodomain-like_sf"/>
</dbReference>
<dbReference type="SUPFAM" id="SSF46689">
    <property type="entry name" value="Homeodomain-like"/>
    <property type="match status" value="2"/>
</dbReference>
<evidence type="ECO:0000259" key="4">
    <source>
        <dbReference type="PROSITE" id="PS01124"/>
    </source>
</evidence>
<accession>A0A556AXA5</accession>
<dbReference type="AlphaFoldDB" id="A0A556AXA5"/>
<keyword evidence="6" id="KW-1185">Reference proteome</keyword>
<proteinExistence type="predicted"/>
<dbReference type="PROSITE" id="PS01124">
    <property type="entry name" value="HTH_ARAC_FAMILY_2"/>
    <property type="match status" value="1"/>
</dbReference>
<dbReference type="GO" id="GO:0003700">
    <property type="term" value="F:DNA-binding transcription factor activity"/>
    <property type="evidence" value="ECO:0007669"/>
    <property type="project" value="InterPro"/>
</dbReference>
<gene>
    <name evidence="5" type="ORF">FOZ76_05185</name>
</gene>